<reference evidence="6" key="1">
    <citation type="journal article" date="2019" name="Int. J. Syst. Evol. Microbiol.">
        <title>The Global Catalogue of Microorganisms (GCM) 10K type strain sequencing project: providing services to taxonomists for standard genome sequencing and annotation.</title>
        <authorList>
            <consortium name="The Broad Institute Genomics Platform"/>
            <consortium name="The Broad Institute Genome Sequencing Center for Infectious Disease"/>
            <person name="Wu L."/>
            <person name="Ma J."/>
        </authorList>
    </citation>
    <scope>NUCLEOTIDE SEQUENCE [LARGE SCALE GENOMIC DNA]</scope>
    <source>
        <strain evidence="6">CCM 8937</strain>
    </source>
</reference>
<dbReference type="Proteomes" id="UP001597191">
    <property type="component" value="Unassembled WGS sequence"/>
</dbReference>
<dbReference type="PROSITE" id="PS51464">
    <property type="entry name" value="SIS"/>
    <property type="match status" value="1"/>
</dbReference>
<dbReference type="Pfam" id="PF22645">
    <property type="entry name" value="GKRP_SIS_N"/>
    <property type="match status" value="1"/>
</dbReference>
<dbReference type="GO" id="GO:0016829">
    <property type="term" value="F:lyase activity"/>
    <property type="evidence" value="ECO:0007669"/>
    <property type="project" value="UniProtKB-KW"/>
</dbReference>
<comment type="similarity">
    <text evidence="3">Belongs to the GCKR-like family. MurNAc-6-P etherase subfamily.</text>
</comment>
<organism evidence="5 6">
    <name type="scientific">Lapidilactobacillus gannanensis</name>
    <dbReference type="NCBI Taxonomy" id="2486002"/>
    <lineage>
        <taxon>Bacteria</taxon>
        <taxon>Bacillati</taxon>
        <taxon>Bacillota</taxon>
        <taxon>Bacilli</taxon>
        <taxon>Lactobacillales</taxon>
        <taxon>Lactobacillaceae</taxon>
        <taxon>Lapidilactobacillus</taxon>
    </lineage>
</organism>
<comment type="catalytic activity">
    <reaction evidence="3">
        <text>N-acetyl-D-muramate 6-phosphate + H2O = N-acetyl-D-glucosamine 6-phosphate + (R)-lactate</text>
        <dbReference type="Rhea" id="RHEA:26410"/>
        <dbReference type="ChEBI" id="CHEBI:15377"/>
        <dbReference type="ChEBI" id="CHEBI:16004"/>
        <dbReference type="ChEBI" id="CHEBI:57513"/>
        <dbReference type="ChEBI" id="CHEBI:58722"/>
        <dbReference type="EC" id="4.2.1.126"/>
    </reaction>
</comment>
<dbReference type="HAMAP" id="MF_00068">
    <property type="entry name" value="MurQ"/>
    <property type="match status" value="1"/>
</dbReference>
<dbReference type="InterPro" id="IPR040190">
    <property type="entry name" value="MURQ/GCKR"/>
</dbReference>
<gene>
    <name evidence="3 5" type="primary">murQ</name>
    <name evidence="5" type="ORF">ACFQ4R_08795</name>
</gene>
<dbReference type="Gene3D" id="1.10.8.1080">
    <property type="match status" value="1"/>
</dbReference>
<evidence type="ECO:0000313" key="5">
    <source>
        <dbReference type="EMBL" id="MFD1411680.1"/>
    </source>
</evidence>
<comment type="pathway">
    <text evidence="3">Amino-sugar metabolism; N-acetylmuramate degradation.</text>
</comment>
<evidence type="ECO:0000259" key="4">
    <source>
        <dbReference type="PROSITE" id="PS51464"/>
    </source>
</evidence>
<comment type="function">
    <text evidence="3">Specifically catalyzes the cleavage of the D-lactyl ether substituent of MurNAc 6-phosphate, producing GlcNAc 6-phosphate and D-lactate.</text>
</comment>
<dbReference type="InterPro" id="IPR005486">
    <property type="entry name" value="Glucokinase_regulatory_CS"/>
</dbReference>
<evidence type="ECO:0000313" key="6">
    <source>
        <dbReference type="Proteomes" id="UP001597191"/>
    </source>
</evidence>
<comment type="miscellaneous">
    <text evidence="3">A lyase-type mechanism (elimination/hydration) is suggested for the cleavage of the lactyl ether bond of MurNAc 6-phosphate, with the formation of an alpha,beta-unsaturated aldehyde intermediate with (E)-stereochemistry, followed by the syn addition of water to give product.</text>
</comment>
<comment type="caution">
    <text evidence="5">The sequence shown here is derived from an EMBL/GenBank/DDBJ whole genome shotgun (WGS) entry which is preliminary data.</text>
</comment>
<dbReference type="Gene3D" id="3.40.50.10490">
    <property type="entry name" value="Glucose-6-phosphate isomerase like protein, domain 1"/>
    <property type="match status" value="1"/>
</dbReference>
<dbReference type="InterPro" id="IPR046348">
    <property type="entry name" value="SIS_dom_sf"/>
</dbReference>
<proteinExistence type="inferred from homology"/>
<dbReference type="RefSeq" id="WP_125650271.1">
    <property type="nucleotide sequence ID" value="NZ_JBHTOH010000085.1"/>
</dbReference>
<feature type="active site" description="Proton donor" evidence="3">
    <location>
        <position position="83"/>
    </location>
</feature>
<dbReference type="CDD" id="cd05007">
    <property type="entry name" value="SIS_Etherase"/>
    <property type="match status" value="1"/>
</dbReference>
<dbReference type="NCBIfam" id="TIGR00274">
    <property type="entry name" value="N-acetylmuramic acid 6-phosphate etherase"/>
    <property type="match status" value="1"/>
</dbReference>
<dbReference type="PROSITE" id="PS01272">
    <property type="entry name" value="GCKR"/>
    <property type="match status" value="1"/>
</dbReference>
<dbReference type="PANTHER" id="PTHR10088:SF4">
    <property type="entry name" value="GLUCOKINASE REGULATORY PROTEIN"/>
    <property type="match status" value="1"/>
</dbReference>
<keyword evidence="6" id="KW-1185">Reference proteome</keyword>
<comment type="subunit">
    <text evidence="3">Homodimer.</text>
</comment>
<evidence type="ECO:0000256" key="3">
    <source>
        <dbReference type="HAMAP-Rule" id="MF_00068"/>
    </source>
</evidence>
<dbReference type="InterPro" id="IPR005488">
    <property type="entry name" value="Etherase_MurQ"/>
</dbReference>
<dbReference type="EMBL" id="JBHTOH010000085">
    <property type="protein sequence ID" value="MFD1411680.1"/>
    <property type="molecule type" value="Genomic_DNA"/>
</dbReference>
<dbReference type="EC" id="4.2.1.126" evidence="3"/>
<feature type="active site" evidence="3">
    <location>
        <position position="114"/>
    </location>
</feature>
<accession>A0ABW4BQ20</accession>
<dbReference type="PANTHER" id="PTHR10088">
    <property type="entry name" value="GLUCOKINASE REGULATORY PROTEIN"/>
    <property type="match status" value="1"/>
</dbReference>
<dbReference type="NCBIfam" id="NF003915">
    <property type="entry name" value="PRK05441.1"/>
    <property type="match status" value="1"/>
</dbReference>
<protein>
    <recommendedName>
        <fullName evidence="3">N-acetylmuramic acid 6-phosphate etherase</fullName>
        <shortName evidence="3">MurNAc-6-P etherase</shortName>
        <ecNumber evidence="3">4.2.1.126</ecNumber>
    </recommendedName>
    <alternativeName>
        <fullName evidence="3">N-acetylmuramic acid 6-phosphate hydrolase</fullName>
    </alternativeName>
    <alternativeName>
        <fullName evidence="3">N-acetylmuramic acid 6-phosphate lyase</fullName>
    </alternativeName>
</protein>
<sequence>MQQRITEQRNSRSLNIDTMSTVEIIKLINQEDQQVPAIIGQPNVQDAIATIIDQIVLSFQNNGRLFYLGAGTSGRLGILDAAECVPTFGSAPEMIQGLIAGGSGALIKAVEGAEDSAELGANDLKEKQLAENDFVLGIAASGRTPYVIGGLDYAKSIGCQTGALSCNNNAIISRHATYAIEAVVGPEVITGSTRMKAGTAQKLILNTISTTAMIKLGKVYSNLMVDVQPTNLKLVDRAKRIIQDATDVDYKTATQFYNDAAGQPKVAIVMINGQVSRQQAEQILNANNGFISRALDSLIIN</sequence>
<evidence type="ECO:0000256" key="2">
    <source>
        <dbReference type="ARBA" id="ARBA00023277"/>
    </source>
</evidence>
<dbReference type="InterPro" id="IPR001347">
    <property type="entry name" value="SIS_dom"/>
</dbReference>
<evidence type="ECO:0000256" key="1">
    <source>
        <dbReference type="ARBA" id="ARBA00023239"/>
    </source>
</evidence>
<feature type="domain" description="SIS" evidence="4">
    <location>
        <begin position="55"/>
        <end position="218"/>
    </location>
</feature>
<keyword evidence="1 3" id="KW-0456">Lyase</keyword>
<name>A0ABW4BQ20_9LACO</name>
<keyword evidence="2 3" id="KW-0119">Carbohydrate metabolism</keyword>
<dbReference type="SUPFAM" id="SSF53697">
    <property type="entry name" value="SIS domain"/>
    <property type="match status" value="1"/>
</dbReference>
<dbReference type="NCBIfam" id="NF009222">
    <property type="entry name" value="PRK12570.1"/>
    <property type="match status" value="1"/>
</dbReference>